<evidence type="ECO:0000256" key="4">
    <source>
        <dbReference type="SAM" id="Phobius"/>
    </source>
</evidence>
<evidence type="ECO:0000313" key="6">
    <source>
        <dbReference type="EMBL" id="VAW93092.1"/>
    </source>
</evidence>
<dbReference type="PIRSF" id="PIRSF002741">
    <property type="entry name" value="MppA"/>
    <property type="match status" value="1"/>
</dbReference>
<dbReference type="CDD" id="cd08514">
    <property type="entry name" value="PBP2_AppA_like"/>
    <property type="match status" value="1"/>
</dbReference>
<dbReference type="GO" id="GO:0015833">
    <property type="term" value="P:peptide transport"/>
    <property type="evidence" value="ECO:0007669"/>
    <property type="project" value="TreeGrafter"/>
</dbReference>
<dbReference type="InterPro" id="IPR039424">
    <property type="entry name" value="SBP_5"/>
</dbReference>
<evidence type="ECO:0000256" key="3">
    <source>
        <dbReference type="ARBA" id="ARBA00022729"/>
    </source>
</evidence>
<keyword evidence="4" id="KW-0472">Membrane</keyword>
<reference evidence="6" key="1">
    <citation type="submission" date="2018-06" db="EMBL/GenBank/DDBJ databases">
        <authorList>
            <person name="Zhirakovskaya E."/>
        </authorList>
    </citation>
    <scope>NUCLEOTIDE SEQUENCE</scope>
</reference>
<evidence type="ECO:0000256" key="2">
    <source>
        <dbReference type="ARBA" id="ARBA00022448"/>
    </source>
</evidence>
<name>A0A3B1A039_9ZZZZ</name>
<feature type="transmembrane region" description="Helical" evidence="4">
    <location>
        <begin position="12"/>
        <end position="30"/>
    </location>
</feature>
<dbReference type="SUPFAM" id="SSF53850">
    <property type="entry name" value="Periplasmic binding protein-like II"/>
    <property type="match status" value="1"/>
</dbReference>
<sequence length="622" mass="71854">MDKRFTSKDIILFSTLTGLAILIILSMYMVDRQWLKMAEIQVTMKEQAQDLRKMNKLVRSLSQQVDSGTQIPKIATKSSVNQIPAVFKPAYLASQQKDYAEGDWLVRAFGNNLKTITPIVSQDAYASTVQANVLETMIVRNSDTLEWQGLLADRWTISDDGLTFTFKLREHATFSDGVPLTAKDVVFTYNFIMNDKIAAPHHRASMSKIKSVTANGDYEVICVYKEPYFKALEIIGQMVILPEHFYAKYLKTPQIFNESKGLLMGSGPYRLKDPINWTPDIGFVELKRNPRYWGAVQPSFDKLLWKVIENDSARLTTFRNREIDDYGARPIEFKKLLKDVNLSKQTNSWEYMSPVIGYSYIGWNQLKKGKATIFADKKVRQAMTYLTNRKGIIKDIMLNYAETAISPFNPRTKQHASELVAREYDLAKAKALLKQAGLEDRDGDGVLEFPDKKPFEFELVFFQDSEDTKRIVLYLKDVYARAGIMLKPKPSEWSVMLDLFNHRNYDAMTLGWTSGLETDVFRMFHSDQIKDGGDNFVGHSNPKMDALITQARKTVNEQKRMEIWQQVERLLYDDQPYTFLMRRKTLRFIDKRIKNINNSKLGLNFGSMPLENYVPINEQRYH</sequence>
<dbReference type="GO" id="GO:1904680">
    <property type="term" value="F:peptide transmembrane transporter activity"/>
    <property type="evidence" value="ECO:0007669"/>
    <property type="project" value="TreeGrafter"/>
</dbReference>
<evidence type="ECO:0000256" key="1">
    <source>
        <dbReference type="ARBA" id="ARBA00005695"/>
    </source>
</evidence>
<accession>A0A3B1A039</accession>
<dbReference type="InterPro" id="IPR000914">
    <property type="entry name" value="SBP_5_dom"/>
</dbReference>
<dbReference type="PANTHER" id="PTHR30290">
    <property type="entry name" value="PERIPLASMIC BINDING COMPONENT OF ABC TRANSPORTER"/>
    <property type="match status" value="1"/>
</dbReference>
<dbReference type="Pfam" id="PF00496">
    <property type="entry name" value="SBP_bac_5"/>
    <property type="match status" value="1"/>
</dbReference>
<proteinExistence type="inferred from homology"/>
<dbReference type="Gene3D" id="3.40.190.10">
    <property type="entry name" value="Periplasmic binding protein-like II"/>
    <property type="match status" value="1"/>
</dbReference>
<dbReference type="AlphaFoldDB" id="A0A3B1A039"/>
<feature type="domain" description="Solute-binding protein family 5" evidence="5">
    <location>
        <begin position="147"/>
        <end position="516"/>
    </location>
</feature>
<evidence type="ECO:0000259" key="5">
    <source>
        <dbReference type="Pfam" id="PF00496"/>
    </source>
</evidence>
<dbReference type="InterPro" id="IPR030678">
    <property type="entry name" value="Peptide/Ni-bd"/>
</dbReference>
<comment type="similarity">
    <text evidence="1">Belongs to the bacterial solute-binding protein 5 family.</text>
</comment>
<keyword evidence="4" id="KW-1133">Transmembrane helix</keyword>
<keyword evidence="2" id="KW-0813">Transport</keyword>
<dbReference type="EMBL" id="UOFS01000013">
    <property type="protein sequence ID" value="VAW93092.1"/>
    <property type="molecule type" value="Genomic_DNA"/>
</dbReference>
<keyword evidence="4" id="KW-0812">Transmembrane</keyword>
<dbReference type="Gene3D" id="3.10.105.10">
    <property type="entry name" value="Dipeptide-binding Protein, Domain 3"/>
    <property type="match status" value="1"/>
</dbReference>
<dbReference type="PANTHER" id="PTHR30290:SF9">
    <property type="entry name" value="OLIGOPEPTIDE-BINDING PROTEIN APPA"/>
    <property type="match status" value="1"/>
</dbReference>
<protein>
    <submittedName>
        <fullName evidence="6">ABC transporter, substrate-binding protein (Cluster 5, nickel/peptides/opines)</fullName>
    </submittedName>
</protein>
<organism evidence="6">
    <name type="scientific">hydrothermal vent metagenome</name>
    <dbReference type="NCBI Taxonomy" id="652676"/>
    <lineage>
        <taxon>unclassified sequences</taxon>
        <taxon>metagenomes</taxon>
        <taxon>ecological metagenomes</taxon>
    </lineage>
</organism>
<keyword evidence="3" id="KW-0732">Signal</keyword>
<dbReference type="Gene3D" id="3.90.76.10">
    <property type="entry name" value="Dipeptide-binding Protein, Domain 1"/>
    <property type="match status" value="1"/>
</dbReference>
<dbReference type="GO" id="GO:0043190">
    <property type="term" value="C:ATP-binding cassette (ABC) transporter complex"/>
    <property type="evidence" value="ECO:0007669"/>
    <property type="project" value="InterPro"/>
</dbReference>
<dbReference type="GO" id="GO:0042597">
    <property type="term" value="C:periplasmic space"/>
    <property type="evidence" value="ECO:0007669"/>
    <property type="project" value="UniProtKB-ARBA"/>
</dbReference>
<gene>
    <name evidence="6" type="ORF">MNBD_GAMMA22-631</name>
</gene>